<dbReference type="PANTHER" id="PTHR37423:SF2">
    <property type="entry name" value="MEMBRANE-BOUND LYTIC MUREIN TRANSGLYCOSYLASE C"/>
    <property type="match status" value="1"/>
</dbReference>
<feature type="chain" id="PRO_5013099734" evidence="4">
    <location>
        <begin position="29"/>
        <end position="309"/>
    </location>
</feature>
<evidence type="ECO:0000256" key="2">
    <source>
        <dbReference type="ARBA" id="ARBA00009387"/>
    </source>
</evidence>
<evidence type="ECO:0000256" key="4">
    <source>
        <dbReference type="SAM" id="SignalP"/>
    </source>
</evidence>
<name>A0A239KJJ0_9RHOB</name>
<dbReference type="EMBL" id="FZOY01000007">
    <property type="protein sequence ID" value="SNT18160.1"/>
    <property type="molecule type" value="Genomic_DNA"/>
</dbReference>
<dbReference type="Pfam" id="PF01464">
    <property type="entry name" value="SLT"/>
    <property type="match status" value="1"/>
</dbReference>
<evidence type="ECO:0000259" key="5">
    <source>
        <dbReference type="Pfam" id="PF01464"/>
    </source>
</evidence>
<protein>
    <submittedName>
        <fullName evidence="6">Soluble lytic murein transglycosylase</fullName>
    </submittedName>
</protein>
<comment type="similarity">
    <text evidence="1">Belongs to the transglycosylase Slt family.</text>
</comment>
<dbReference type="CDD" id="cd00254">
    <property type="entry name" value="LT-like"/>
    <property type="match status" value="1"/>
</dbReference>
<evidence type="ECO:0000256" key="3">
    <source>
        <dbReference type="SAM" id="MobiDB-lite"/>
    </source>
</evidence>
<reference evidence="6 7" key="1">
    <citation type="submission" date="2017-06" db="EMBL/GenBank/DDBJ databases">
        <authorList>
            <person name="Kim H.J."/>
            <person name="Triplett B.A."/>
        </authorList>
    </citation>
    <scope>NUCLEOTIDE SEQUENCE [LARGE SCALE GENOMIC DNA]</scope>
    <source>
        <strain evidence="6 7">DSM 29339</strain>
    </source>
</reference>
<proteinExistence type="inferred from homology"/>
<dbReference type="OrthoDB" id="9815002at2"/>
<evidence type="ECO:0000313" key="6">
    <source>
        <dbReference type="EMBL" id="SNT18160.1"/>
    </source>
</evidence>
<dbReference type="Gene3D" id="1.10.530.10">
    <property type="match status" value="1"/>
</dbReference>
<dbReference type="SUPFAM" id="SSF53955">
    <property type="entry name" value="Lysozyme-like"/>
    <property type="match status" value="1"/>
</dbReference>
<dbReference type="InterPro" id="IPR008258">
    <property type="entry name" value="Transglycosylase_SLT_dom_1"/>
</dbReference>
<evidence type="ECO:0000256" key="1">
    <source>
        <dbReference type="ARBA" id="ARBA00007734"/>
    </source>
</evidence>
<feature type="domain" description="Transglycosylase SLT" evidence="5">
    <location>
        <begin position="163"/>
        <end position="261"/>
    </location>
</feature>
<feature type="signal peptide" evidence="4">
    <location>
        <begin position="1"/>
        <end position="28"/>
    </location>
</feature>
<dbReference type="InterPro" id="IPR023346">
    <property type="entry name" value="Lysozyme-like_dom_sf"/>
</dbReference>
<dbReference type="Proteomes" id="UP000198426">
    <property type="component" value="Unassembled WGS sequence"/>
</dbReference>
<evidence type="ECO:0000313" key="7">
    <source>
        <dbReference type="Proteomes" id="UP000198426"/>
    </source>
</evidence>
<keyword evidence="7" id="KW-1185">Reference proteome</keyword>
<feature type="region of interest" description="Disordered" evidence="3">
    <location>
        <begin position="77"/>
        <end position="101"/>
    </location>
</feature>
<organism evidence="6 7">
    <name type="scientific">Tropicimonas sediminicola</name>
    <dbReference type="NCBI Taxonomy" id="1031541"/>
    <lineage>
        <taxon>Bacteria</taxon>
        <taxon>Pseudomonadati</taxon>
        <taxon>Pseudomonadota</taxon>
        <taxon>Alphaproteobacteria</taxon>
        <taxon>Rhodobacterales</taxon>
        <taxon>Roseobacteraceae</taxon>
        <taxon>Tropicimonas</taxon>
    </lineage>
</organism>
<sequence length="309" mass="32592">MRLQRRARPWAGAIAVASALLCAPAVLCAQEQSTKDFTFKRVKVGAPSSGAKRILVQIDPKEQERILALNPAIPAAPLEPWPDTPREAGEASDVPADAGPRKPVDSHYAWYWDLISPSLSDSTSGRMETAIAALRNGPGGKSVTAPRLATLQKIADTHGAEILKATVGTRVSPALALAVISVESAGRTAAVSSAGASGLMQLMPATAERFGVSDRTDPVQNIEGGVAYLDWLLDHFERDPLMALAGYNAGENAVRKHQGIPPYAETRDYVPKVVAAWSVAKGLCLSPPQLVSDGCVFRRGSQALASAAN</sequence>
<comment type="similarity">
    <text evidence="2">Belongs to the virb1 family.</text>
</comment>
<dbReference type="RefSeq" id="WP_089234362.1">
    <property type="nucleotide sequence ID" value="NZ_FZOY01000007.1"/>
</dbReference>
<gene>
    <name evidence="6" type="ORF">SAMN05421757_107151</name>
</gene>
<dbReference type="AlphaFoldDB" id="A0A239KJJ0"/>
<dbReference type="PANTHER" id="PTHR37423">
    <property type="entry name" value="SOLUBLE LYTIC MUREIN TRANSGLYCOSYLASE-RELATED"/>
    <property type="match status" value="1"/>
</dbReference>
<keyword evidence="4" id="KW-0732">Signal</keyword>
<accession>A0A239KJJ0</accession>